<dbReference type="FunFam" id="1.20.5.170:FF:000019">
    <property type="entry name" value="BZIP family transcription factor"/>
    <property type="match status" value="1"/>
</dbReference>
<keyword evidence="3" id="KW-0805">Transcription regulation</keyword>
<dbReference type="PROSITE" id="PS00036">
    <property type="entry name" value="BZIP_BASIC"/>
    <property type="match status" value="1"/>
</dbReference>
<dbReference type="GO" id="GO:0005634">
    <property type="term" value="C:nucleus"/>
    <property type="evidence" value="ECO:0007669"/>
    <property type="project" value="UniProtKB-SubCell"/>
</dbReference>
<dbReference type="GO" id="GO:0006351">
    <property type="term" value="P:DNA-templated transcription"/>
    <property type="evidence" value="ECO:0007669"/>
    <property type="project" value="InterPro"/>
</dbReference>
<dbReference type="AlphaFoldDB" id="A0A6J1CC89"/>
<comment type="similarity">
    <text evidence="2">Belongs to the bZIP family.</text>
</comment>
<evidence type="ECO:0000256" key="3">
    <source>
        <dbReference type="ARBA" id="ARBA00023015"/>
    </source>
</evidence>
<dbReference type="InterPro" id="IPR046347">
    <property type="entry name" value="bZIP_sf"/>
</dbReference>
<dbReference type="Gene3D" id="1.20.5.170">
    <property type="match status" value="1"/>
</dbReference>
<name>A0A6J1CC89_MOMCH</name>
<evidence type="ECO:0000256" key="6">
    <source>
        <dbReference type="ARBA" id="ARBA00023163"/>
    </source>
</evidence>
<keyword evidence="8" id="KW-0175">Coiled coil</keyword>
<feature type="region of interest" description="Disordered" evidence="9">
    <location>
        <begin position="124"/>
        <end position="149"/>
    </location>
</feature>
<reference evidence="13" key="1">
    <citation type="submission" date="2025-08" db="UniProtKB">
        <authorList>
            <consortium name="RefSeq"/>
        </authorList>
    </citation>
    <scope>IDENTIFICATION</scope>
    <source>
        <strain evidence="13">OHB3-1</strain>
    </source>
</reference>
<evidence type="ECO:0000256" key="1">
    <source>
        <dbReference type="ARBA" id="ARBA00004123"/>
    </source>
</evidence>
<dbReference type="PROSITE" id="PS50217">
    <property type="entry name" value="BZIP"/>
    <property type="match status" value="1"/>
</dbReference>
<evidence type="ECO:0000256" key="8">
    <source>
        <dbReference type="SAM" id="Coils"/>
    </source>
</evidence>
<dbReference type="GO" id="GO:0000976">
    <property type="term" value="F:transcription cis-regulatory region binding"/>
    <property type="evidence" value="ECO:0007669"/>
    <property type="project" value="UniProtKB-ARBA"/>
</dbReference>
<feature type="domain" description="BZIP" evidence="10">
    <location>
        <begin position="173"/>
        <end position="217"/>
    </location>
</feature>
<evidence type="ECO:0000256" key="7">
    <source>
        <dbReference type="ARBA" id="ARBA00023242"/>
    </source>
</evidence>
<dbReference type="CDD" id="cd14708">
    <property type="entry name" value="bZIP_HBP1b-like"/>
    <property type="match status" value="1"/>
</dbReference>
<feature type="domain" description="DOG1" evidence="11">
    <location>
        <begin position="241"/>
        <end position="457"/>
    </location>
</feature>
<feature type="coiled-coil region" evidence="8">
    <location>
        <begin position="194"/>
        <end position="221"/>
    </location>
</feature>
<dbReference type="InterPro" id="IPR004827">
    <property type="entry name" value="bZIP"/>
</dbReference>
<evidence type="ECO:0000313" key="13">
    <source>
        <dbReference type="RefSeq" id="XP_022139410.1"/>
    </source>
</evidence>
<dbReference type="GeneID" id="111010348"/>
<accession>A0A6J1CC89</accession>
<dbReference type="Proteomes" id="UP000504603">
    <property type="component" value="Unplaced"/>
</dbReference>
<evidence type="ECO:0000256" key="4">
    <source>
        <dbReference type="ARBA" id="ARBA00023125"/>
    </source>
</evidence>
<organism evidence="12 13">
    <name type="scientific">Momordica charantia</name>
    <name type="common">Bitter gourd</name>
    <name type="synonym">Balsam pear</name>
    <dbReference type="NCBI Taxonomy" id="3673"/>
    <lineage>
        <taxon>Eukaryota</taxon>
        <taxon>Viridiplantae</taxon>
        <taxon>Streptophyta</taxon>
        <taxon>Embryophyta</taxon>
        <taxon>Tracheophyta</taxon>
        <taxon>Spermatophyta</taxon>
        <taxon>Magnoliopsida</taxon>
        <taxon>eudicotyledons</taxon>
        <taxon>Gunneridae</taxon>
        <taxon>Pentapetalae</taxon>
        <taxon>rosids</taxon>
        <taxon>fabids</taxon>
        <taxon>Cucurbitales</taxon>
        <taxon>Cucurbitaceae</taxon>
        <taxon>Momordiceae</taxon>
        <taxon>Momordica</taxon>
    </lineage>
</organism>
<proteinExistence type="inferred from homology"/>
<evidence type="ECO:0000259" key="10">
    <source>
        <dbReference type="PROSITE" id="PS50217"/>
    </source>
</evidence>
<dbReference type="InterPro" id="IPR025422">
    <property type="entry name" value="TGA_domain"/>
</dbReference>
<dbReference type="PANTHER" id="PTHR45693">
    <property type="entry name" value="TRANSCRIPTION FACTOR TGA9"/>
    <property type="match status" value="1"/>
</dbReference>
<sequence length="460" mass="50882">MQSFENPEQFYAHSSSIFLRGDESGGIHSHHTRFLPDIEELQQSAAFHHHDAVDLSPSSVFGLKSTHAGALPIHLPYASSDLASSGTGYLDTGQQLMRLKRVAPPHTTAVTVAAASSLGNGSFENWGESAMADNSQQTDTSTDIDTDERNQGAANGALMAVDSLDHSKMKSADQKTLRRLAQNREAARKSRLRKKAYVQQLENSRLRLTQLEQELHRARQQGIFLATGAGDHCLSMAGNGALAFDLDYARWLDEHQRLINDLRTSANSQMGDDELRFLVDGVMAHYDELFRLKRVGAKADVFHILSGMWKTPAERCFMWLGGFRSSELLKIVGNHLEPLTDQQLMGICNLQQSSQQAEDALSQGIEALQQSLVETLSTASLGPASSGNVADYMGQMAIAMSKLTTLENFLHQADLLRQQTLQQMHRILTTRQAARALLVISDYISRLRALSSLWLARPRD</sequence>
<keyword evidence="6" id="KW-0804">Transcription</keyword>
<gene>
    <name evidence="13" type="primary">LOC111010348</name>
</gene>
<dbReference type="Pfam" id="PF00170">
    <property type="entry name" value="bZIP_1"/>
    <property type="match status" value="1"/>
</dbReference>
<dbReference type="PANTHER" id="PTHR45693:SF1">
    <property type="entry name" value="TRANSCRIPTION FACTOR PERIANTHIA"/>
    <property type="match status" value="1"/>
</dbReference>
<dbReference type="SMART" id="SM00338">
    <property type="entry name" value="BRLZ"/>
    <property type="match status" value="1"/>
</dbReference>
<keyword evidence="7" id="KW-0539">Nucleus</keyword>
<keyword evidence="4" id="KW-0238">DNA-binding</keyword>
<dbReference type="Pfam" id="PF14144">
    <property type="entry name" value="DOG1"/>
    <property type="match status" value="1"/>
</dbReference>
<keyword evidence="5" id="KW-0010">Activator</keyword>
<dbReference type="SUPFAM" id="SSF57959">
    <property type="entry name" value="Leucine zipper domain"/>
    <property type="match status" value="1"/>
</dbReference>
<evidence type="ECO:0000256" key="5">
    <source>
        <dbReference type="ARBA" id="ARBA00023159"/>
    </source>
</evidence>
<protein>
    <submittedName>
        <fullName evidence="13">Transcription factor HBP-1b(C38)-like isoform X2</fullName>
    </submittedName>
</protein>
<evidence type="ECO:0000256" key="2">
    <source>
        <dbReference type="ARBA" id="ARBA00007163"/>
    </source>
</evidence>
<dbReference type="RefSeq" id="XP_022139410.1">
    <property type="nucleotide sequence ID" value="XM_022283718.1"/>
</dbReference>
<evidence type="ECO:0000259" key="11">
    <source>
        <dbReference type="PROSITE" id="PS51806"/>
    </source>
</evidence>
<evidence type="ECO:0000313" key="12">
    <source>
        <dbReference type="Proteomes" id="UP000504603"/>
    </source>
</evidence>
<evidence type="ECO:0000256" key="9">
    <source>
        <dbReference type="SAM" id="MobiDB-lite"/>
    </source>
</evidence>
<dbReference type="PROSITE" id="PS51806">
    <property type="entry name" value="DOG1"/>
    <property type="match status" value="1"/>
</dbReference>
<dbReference type="GO" id="GO:0003700">
    <property type="term" value="F:DNA-binding transcription factor activity"/>
    <property type="evidence" value="ECO:0007669"/>
    <property type="project" value="InterPro"/>
</dbReference>
<comment type="subcellular location">
    <subcellularLocation>
        <location evidence="1">Nucleus</location>
    </subcellularLocation>
</comment>
<keyword evidence="12" id="KW-1185">Reference proteome</keyword>